<name>A0AAV3PUL0_LITER</name>
<evidence type="ECO:0000259" key="2">
    <source>
        <dbReference type="Pfam" id="PF03108"/>
    </source>
</evidence>
<evidence type="ECO:0000256" key="1">
    <source>
        <dbReference type="SAM" id="MobiDB-lite"/>
    </source>
</evidence>
<dbReference type="PANTHER" id="PTHR31973">
    <property type="entry name" value="POLYPROTEIN, PUTATIVE-RELATED"/>
    <property type="match status" value="1"/>
</dbReference>
<dbReference type="Proteomes" id="UP001454036">
    <property type="component" value="Unassembled WGS sequence"/>
</dbReference>
<gene>
    <name evidence="3" type="ORF">LIER_13195</name>
</gene>
<dbReference type="Pfam" id="PF03108">
    <property type="entry name" value="DBD_Tnp_Mut"/>
    <property type="match status" value="1"/>
</dbReference>
<dbReference type="PANTHER" id="PTHR31973:SF187">
    <property type="entry name" value="MUTATOR TRANSPOSASE MUDRA PROTEIN"/>
    <property type="match status" value="1"/>
</dbReference>
<feature type="compositionally biased region" description="Acidic residues" evidence="1">
    <location>
        <begin position="25"/>
        <end position="34"/>
    </location>
</feature>
<accession>A0AAV3PUL0</accession>
<evidence type="ECO:0000313" key="3">
    <source>
        <dbReference type="EMBL" id="GAA0155479.1"/>
    </source>
</evidence>
<proteinExistence type="predicted"/>
<comment type="caution">
    <text evidence="3">The sequence shown here is derived from an EMBL/GenBank/DDBJ whole genome shotgun (WGS) entry which is preliminary data.</text>
</comment>
<protein>
    <recommendedName>
        <fullName evidence="2">Transposase MuDR plant domain-containing protein</fullName>
    </recommendedName>
</protein>
<dbReference type="EMBL" id="BAABME010002632">
    <property type="protein sequence ID" value="GAA0155479.1"/>
    <property type="molecule type" value="Genomic_DNA"/>
</dbReference>
<dbReference type="InterPro" id="IPR004332">
    <property type="entry name" value="Transposase_MuDR"/>
</dbReference>
<organism evidence="3 4">
    <name type="scientific">Lithospermum erythrorhizon</name>
    <name type="common">Purple gromwell</name>
    <name type="synonym">Lithospermum officinale var. erythrorhizon</name>
    <dbReference type="NCBI Taxonomy" id="34254"/>
    <lineage>
        <taxon>Eukaryota</taxon>
        <taxon>Viridiplantae</taxon>
        <taxon>Streptophyta</taxon>
        <taxon>Embryophyta</taxon>
        <taxon>Tracheophyta</taxon>
        <taxon>Spermatophyta</taxon>
        <taxon>Magnoliopsida</taxon>
        <taxon>eudicotyledons</taxon>
        <taxon>Gunneridae</taxon>
        <taxon>Pentapetalae</taxon>
        <taxon>asterids</taxon>
        <taxon>lamiids</taxon>
        <taxon>Boraginales</taxon>
        <taxon>Boraginaceae</taxon>
        <taxon>Boraginoideae</taxon>
        <taxon>Lithospermeae</taxon>
        <taxon>Lithospermum</taxon>
    </lineage>
</organism>
<feature type="region of interest" description="Disordered" evidence="1">
    <location>
        <begin position="18"/>
        <end position="38"/>
    </location>
</feature>
<dbReference type="AlphaFoldDB" id="A0AAV3PUL0"/>
<feature type="domain" description="Transposase MuDR plant" evidence="2">
    <location>
        <begin position="61"/>
        <end position="131"/>
    </location>
</feature>
<keyword evidence="4" id="KW-1185">Reference proteome</keyword>
<sequence length="223" mass="26177">MDGSCMEHPAILTGCDVTEDPGMLDNDDDLESEENQNTRKTKIKSRYKFLEFNPDIDMENFQFSIDLCFLNMGSFRTTIRQYSIKERRRIKFKKRDVKKISAECKGTSSDGQQCQWYIYGAKMGNEQTIHIRRNSTWPVSSMQELVRKEKKVEVSFKMLYRVKKMALSIVTGTEKEQYASLWKYCEQLRRSNPGTTTKVKWQLTSNGEPQFRRIYICLGPLKK</sequence>
<reference evidence="3 4" key="1">
    <citation type="submission" date="2024-01" db="EMBL/GenBank/DDBJ databases">
        <title>The complete chloroplast genome sequence of Lithospermum erythrorhizon: insights into the phylogenetic relationship among Boraginaceae species and the maternal lineages of purple gromwells.</title>
        <authorList>
            <person name="Okada T."/>
            <person name="Watanabe K."/>
        </authorList>
    </citation>
    <scope>NUCLEOTIDE SEQUENCE [LARGE SCALE GENOMIC DNA]</scope>
</reference>
<evidence type="ECO:0000313" key="4">
    <source>
        <dbReference type="Proteomes" id="UP001454036"/>
    </source>
</evidence>